<proteinExistence type="predicted"/>
<protein>
    <recommendedName>
        <fullName evidence="3">ParB/Sulfiredoxin domain-containing protein</fullName>
    </recommendedName>
</protein>
<name>A0A2N0VGC3_9BACT</name>
<dbReference type="SUPFAM" id="SSF110849">
    <property type="entry name" value="ParB/Sulfiredoxin"/>
    <property type="match status" value="1"/>
</dbReference>
<dbReference type="InterPro" id="IPR036086">
    <property type="entry name" value="ParB/Sulfiredoxin_sf"/>
</dbReference>
<gene>
    <name evidence="1" type="ORF">CWD77_11615</name>
</gene>
<dbReference type="EMBL" id="PISP01000003">
    <property type="protein sequence ID" value="PKD43255.1"/>
    <property type="molecule type" value="Genomic_DNA"/>
</dbReference>
<organism evidence="1 2">
    <name type="scientific">Rhodohalobacter barkolensis</name>
    <dbReference type="NCBI Taxonomy" id="2053187"/>
    <lineage>
        <taxon>Bacteria</taxon>
        <taxon>Pseudomonadati</taxon>
        <taxon>Balneolota</taxon>
        <taxon>Balneolia</taxon>
        <taxon>Balneolales</taxon>
        <taxon>Balneolaceae</taxon>
        <taxon>Rhodohalobacter</taxon>
    </lineage>
</organism>
<evidence type="ECO:0008006" key="3">
    <source>
        <dbReference type="Google" id="ProtNLM"/>
    </source>
</evidence>
<evidence type="ECO:0000313" key="1">
    <source>
        <dbReference type="EMBL" id="PKD43255.1"/>
    </source>
</evidence>
<keyword evidence="2" id="KW-1185">Reference proteome</keyword>
<dbReference type="Proteomes" id="UP000233398">
    <property type="component" value="Unassembled WGS sequence"/>
</dbReference>
<evidence type="ECO:0000313" key="2">
    <source>
        <dbReference type="Proteomes" id="UP000233398"/>
    </source>
</evidence>
<sequence length="260" mass="30252">MVNYKGKNFKDFIRDGSIKLKLLIGKHLMAPLQKKINSVRYNHLAPTDKTIYINIDDIYGWCPGSLKGLSYQGQVLSGDWDLNIIPKNERLKTFSKYIGIYERYIEQKEWIETTLFQHYKSLLKKNRQVLGRNSIKEIEAYYEENIDSLFTAIKTIGILPAGNGDPGIDPLYVHIGRNGEFFYTVEGNHRLSMAIVLNIEKIPVQVWKRHKLWQEKREKILGDRLIPKNLKKYLNHPDIISELNSSDNVLYTKKLAEEIA</sequence>
<dbReference type="OrthoDB" id="1495959at2"/>
<accession>A0A2N0VGC3</accession>
<dbReference type="AlphaFoldDB" id="A0A2N0VGC3"/>
<dbReference type="RefSeq" id="WP_101073729.1">
    <property type="nucleotide sequence ID" value="NZ_PISP01000003.1"/>
</dbReference>
<reference evidence="1 2" key="1">
    <citation type="submission" date="2017-11" db="EMBL/GenBank/DDBJ databases">
        <title>Rhodohalobacter 15182 sp. nov., isolated from a salt lake.</title>
        <authorList>
            <person name="Han S."/>
        </authorList>
    </citation>
    <scope>NUCLEOTIDE SEQUENCE [LARGE SCALE GENOMIC DNA]</scope>
    <source>
        <strain evidence="1 2">15182</strain>
    </source>
</reference>
<comment type="caution">
    <text evidence="1">The sequence shown here is derived from an EMBL/GenBank/DDBJ whole genome shotgun (WGS) entry which is preliminary data.</text>
</comment>